<dbReference type="SUPFAM" id="SSF54695">
    <property type="entry name" value="POZ domain"/>
    <property type="match status" value="1"/>
</dbReference>
<dbReference type="AlphaFoldDB" id="A0AAV6TXB2"/>
<dbReference type="SMART" id="SM00225">
    <property type="entry name" value="BTB"/>
    <property type="match status" value="1"/>
</dbReference>
<dbReference type="EMBL" id="JAFNEN010000940">
    <property type="protein sequence ID" value="KAG8175895.1"/>
    <property type="molecule type" value="Genomic_DNA"/>
</dbReference>
<keyword evidence="3" id="KW-1185">Reference proteome</keyword>
<evidence type="ECO:0000313" key="3">
    <source>
        <dbReference type="Proteomes" id="UP000827092"/>
    </source>
</evidence>
<dbReference type="InterPro" id="IPR011333">
    <property type="entry name" value="SKP1/BTB/POZ_sf"/>
</dbReference>
<dbReference type="Pfam" id="PF00651">
    <property type="entry name" value="BTB"/>
    <property type="match status" value="1"/>
</dbReference>
<evidence type="ECO:0000313" key="2">
    <source>
        <dbReference type="EMBL" id="KAG8175895.1"/>
    </source>
</evidence>
<name>A0AAV6TXB2_9ARAC</name>
<proteinExistence type="predicted"/>
<dbReference type="CDD" id="cd18186">
    <property type="entry name" value="BTB_POZ_ZBTB_KLHL-like"/>
    <property type="match status" value="1"/>
</dbReference>
<comment type="caution">
    <text evidence="2">The sequence shown here is derived from an EMBL/GenBank/DDBJ whole genome shotgun (WGS) entry which is preliminary data.</text>
</comment>
<organism evidence="2 3">
    <name type="scientific">Oedothorax gibbosus</name>
    <dbReference type="NCBI Taxonomy" id="931172"/>
    <lineage>
        <taxon>Eukaryota</taxon>
        <taxon>Metazoa</taxon>
        <taxon>Ecdysozoa</taxon>
        <taxon>Arthropoda</taxon>
        <taxon>Chelicerata</taxon>
        <taxon>Arachnida</taxon>
        <taxon>Araneae</taxon>
        <taxon>Araneomorphae</taxon>
        <taxon>Entelegynae</taxon>
        <taxon>Araneoidea</taxon>
        <taxon>Linyphiidae</taxon>
        <taxon>Erigoninae</taxon>
        <taxon>Oedothorax</taxon>
    </lineage>
</organism>
<feature type="domain" description="BTB" evidence="1">
    <location>
        <begin position="325"/>
        <end position="394"/>
    </location>
</feature>
<gene>
    <name evidence="2" type="ORF">JTE90_019316</name>
</gene>
<dbReference type="PROSITE" id="PS50097">
    <property type="entry name" value="BTB"/>
    <property type="match status" value="1"/>
</dbReference>
<sequence length="424" mass="49056">MNVVLKTDLKQNTGHKEYLKIEGYNHSLEKTESENLQKASMSISNEEKCFTFTWHIKNFEVLASWLRENDSIDSPTLNMNNILQKNCKLCLKLSWFDKQFEFKLHGLQKYKIPDRCMIFFSSSDGEVFLNELQNANAKDKMFVIQENTVFGDNKKSILPDGILTVCCKIYDKALKTEEFRIHSTIHKLNYLWIIKKFDPSKFYTNTFIEKDNFLFYMSLDPEDHGSSRKIITGGVPIKDGTLSFLDGKWSIKSQDGKEYYNNNIYNPLQTAWKRKIEIVASYVGKDLQLELESLYSAYTTSGTVPKFSNTLSNDIRNLYQEQLHTDATLNTADGKSFEAHKNILAARSPVFRAMFEKDEMSERRSGVVDIDDVDSETVDRMLAFLYSDSLDDLQWEEAAALYYAADKYAVQPLKKKNNASIDRF</sequence>
<dbReference type="InterPro" id="IPR000210">
    <property type="entry name" value="BTB/POZ_dom"/>
</dbReference>
<dbReference type="Gene3D" id="3.30.710.10">
    <property type="entry name" value="Potassium Channel Kv1.1, Chain A"/>
    <property type="match status" value="1"/>
</dbReference>
<protein>
    <recommendedName>
        <fullName evidence="1">BTB domain-containing protein</fullName>
    </recommendedName>
</protein>
<accession>A0AAV6TXB2</accession>
<dbReference type="Proteomes" id="UP000827092">
    <property type="component" value="Unassembled WGS sequence"/>
</dbReference>
<dbReference type="PANTHER" id="PTHR24413">
    <property type="entry name" value="SPECKLE-TYPE POZ PROTEIN"/>
    <property type="match status" value="1"/>
</dbReference>
<evidence type="ECO:0000259" key="1">
    <source>
        <dbReference type="PROSITE" id="PS50097"/>
    </source>
</evidence>
<reference evidence="2 3" key="1">
    <citation type="journal article" date="2022" name="Nat. Ecol. Evol.">
        <title>A masculinizing supergene underlies an exaggerated male reproductive morph in a spider.</title>
        <authorList>
            <person name="Hendrickx F."/>
            <person name="De Corte Z."/>
            <person name="Sonet G."/>
            <person name="Van Belleghem S.M."/>
            <person name="Kostlbacher S."/>
            <person name="Vangestel C."/>
        </authorList>
    </citation>
    <scope>NUCLEOTIDE SEQUENCE [LARGE SCALE GENOMIC DNA]</scope>
    <source>
        <strain evidence="2">W744_W776</strain>
    </source>
</reference>